<name>A0ABY6Z496_9BACL</name>
<dbReference type="EMBL" id="CP104064">
    <property type="protein sequence ID" value="WAH37681.1"/>
    <property type="molecule type" value="Genomic_DNA"/>
</dbReference>
<sequence>MEPTVTRRFWWRQRANLVLNWVFPNAEELCVLCGRPVVGAAAATEEKSNAKLNMCLFCAQDLSTCDATPTAQTLRLGGSGQLMTVHSSLVYDHLVRTMVRSWKYDGVIALTNWFAGHVASVIGQQSLDPTAGTLVVPVPSTRDRTQKRGYDHVRLLTNQISLLCHLHSAPALKRLQNGDGFTQSQTAKSAVERQRGLSQVYLHNKEVSVRGQRIFLVDDIVTTGATLSACAERLMHAGAASVECFVIARVL</sequence>
<dbReference type="GO" id="GO:0016757">
    <property type="term" value="F:glycosyltransferase activity"/>
    <property type="evidence" value="ECO:0007669"/>
    <property type="project" value="UniProtKB-KW"/>
</dbReference>
<evidence type="ECO:0000256" key="1">
    <source>
        <dbReference type="ARBA" id="ARBA00008007"/>
    </source>
</evidence>
<dbReference type="CDD" id="cd06223">
    <property type="entry name" value="PRTases_typeI"/>
    <property type="match status" value="1"/>
</dbReference>
<evidence type="ECO:0000313" key="3">
    <source>
        <dbReference type="EMBL" id="WAH37681.1"/>
    </source>
</evidence>
<organism evidence="3 4">
    <name type="scientific">Alicyclobacillus dauci</name>
    <dbReference type="NCBI Taxonomy" id="1475485"/>
    <lineage>
        <taxon>Bacteria</taxon>
        <taxon>Bacillati</taxon>
        <taxon>Bacillota</taxon>
        <taxon>Bacilli</taxon>
        <taxon>Bacillales</taxon>
        <taxon>Alicyclobacillaceae</taxon>
        <taxon>Alicyclobacillus</taxon>
    </lineage>
</organism>
<keyword evidence="3" id="KW-0328">Glycosyltransferase</keyword>
<keyword evidence="4" id="KW-1185">Reference proteome</keyword>
<dbReference type="SUPFAM" id="SSF53271">
    <property type="entry name" value="PRTase-like"/>
    <property type="match status" value="1"/>
</dbReference>
<dbReference type="InterPro" id="IPR029057">
    <property type="entry name" value="PRTase-like"/>
</dbReference>
<proteinExistence type="inferred from homology"/>
<dbReference type="PANTHER" id="PTHR47505">
    <property type="entry name" value="DNA UTILIZATION PROTEIN YHGH"/>
    <property type="match status" value="1"/>
</dbReference>
<dbReference type="PANTHER" id="PTHR47505:SF1">
    <property type="entry name" value="DNA UTILIZATION PROTEIN YHGH"/>
    <property type="match status" value="1"/>
</dbReference>
<dbReference type="Proteomes" id="UP001164803">
    <property type="component" value="Chromosome"/>
</dbReference>
<keyword evidence="3" id="KW-0808">Transferase</keyword>
<gene>
    <name evidence="3" type="ORF">NZD86_03985</name>
</gene>
<dbReference type="RefSeq" id="WP_268045198.1">
    <property type="nucleotide sequence ID" value="NZ_CP104064.1"/>
</dbReference>
<comment type="similarity">
    <text evidence="1">Belongs to the ComF/GntX family.</text>
</comment>
<evidence type="ECO:0000259" key="2">
    <source>
        <dbReference type="Pfam" id="PF00156"/>
    </source>
</evidence>
<accession>A0ABY6Z496</accession>
<feature type="domain" description="Phosphoribosyltransferase" evidence="2">
    <location>
        <begin position="192"/>
        <end position="248"/>
    </location>
</feature>
<dbReference type="Pfam" id="PF00156">
    <property type="entry name" value="Pribosyltran"/>
    <property type="match status" value="1"/>
</dbReference>
<dbReference type="InterPro" id="IPR051910">
    <property type="entry name" value="ComF/GntX_DNA_util-trans"/>
</dbReference>
<dbReference type="InterPro" id="IPR000836">
    <property type="entry name" value="PRTase_dom"/>
</dbReference>
<dbReference type="Gene3D" id="3.40.50.2020">
    <property type="match status" value="1"/>
</dbReference>
<protein>
    <submittedName>
        <fullName evidence="3">Phosphoribosyltransferase family protein</fullName>
    </submittedName>
</protein>
<evidence type="ECO:0000313" key="4">
    <source>
        <dbReference type="Proteomes" id="UP001164803"/>
    </source>
</evidence>
<reference evidence="3" key="1">
    <citation type="submission" date="2022-08" db="EMBL/GenBank/DDBJ databases">
        <title>Alicyclobacillus dauci DSM2870, complete genome.</title>
        <authorList>
            <person name="Wang Q."/>
            <person name="Cai R."/>
            <person name="Wang Z."/>
        </authorList>
    </citation>
    <scope>NUCLEOTIDE SEQUENCE</scope>
    <source>
        <strain evidence="3">DSM 28700</strain>
    </source>
</reference>